<protein>
    <submittedName>
        <fullName evidence="2">(Lipo)protein</fullName>
    </submittedName>
</protein>
<keyword evidence="1" id="KW-0732">Signal</keyword>
<reference evidence="2" key="1">
    <citation type="submission" date="2020-06" db="EMBL/GenBank/DDBJ databases">
        <authorList>
            <consortium name="Plant Systems Biology data submission"/>
        </authorList>
    </citation>
    <scope>NUCLEOTIDE SEQUENCE</scope>
    <source>
        <strain evidence="2">D6</strain>
    </source>
</reference>
<keyword evidence="3" id="KW-1185">Reference proteome</keyword>
<dbReference type="Pfam" id="PF03382">
    <property type="entry name" value="DUF285"/>
    <property type="match status" value="2"/>
</dbReference>
<organism evidence="2 3">
    <name type="scientific">Seminavis robusta</name>
    <dbReference type="NCBI Taxonomy" id="568900"/>
    <lineage>
        <taxon>Eukaryota</taxon>
        <taxon>Sar</taxon>
        <taxon>Stramenopiles</taxon>
        <taxon>Ochrophyta</taxon>
        <taxon>Bacillariophyta</taxon>
        <taxon>Bacillariophyceae</taxon>
        <taxon>Bacillariophycidae</taxon>
        <taxon>Naviculales</taxon>
        <taxon>Naviculaceae</taxon>
        <taxon>Seminavis</taxon>
    </lineage>
</organism>
<dbReference type="InterPro" id="IPR011889">
    <property type="entry name" value="Liste_lipo_26"/>
</dbReference>
<dbReference type="Proteomes" id="UP001153069">
    <property type="component" value="Unassembled WGS sequence"/>
</dbReference>
<evidence type="ECO:0000313" key="3">
    <source>
        <dbReference type="Proteomes" id="UP001153069"/>
    </source>
</evidence>
<accession>A0A9N8H5L1</accession>
<evidence type="ECO:0000313" key="2">
    <source>
        <dbReference type="EMBL" id="CAB9500155.1"/>
    </source>
</evidence>
<feature type="chain" id="PRO_5040464230" evidence="1">
    <location>
        <begin position="17"/>
        <end position="604"/>
    </location>
</feature>
<proteinExistence type="predicted"/>
<dbReference type="SUPFAM" id="SSF141571">
    <property type="entry name" value="Pentapeptide repeat-like"/>
    <property type="match status" value="1"/>
</dbReference>
<feature type="signal peptide" evidence="1">
    <location>
        <begin position="1"/>
        <end position="16"/>
    </location>
</feature>
<gene>
    <name evidence="2" type="ORF">SEMRO_77_G041920.1</name>
</gene>
<name>A0A9N8H5L1_9STRA</name>
<dbReference type="EMBL" id="CAICTM010000076">
    <property type="protein sequence ID" value="CAB9500155.1"/>
    <property type="molecule type" value="Genomic_DNA"/>
</dbReference>
<evidence type="ECO:0000256" key="1">
    <source>
        <dbReference type="SAM" id="SignalP"/>
    </source>
</evidence>
<dbReference type="NCBIfam" id="TIGR02167">
    <property type="entry name" value="Liste_lipo_26"/>
    <property type="match status" value="4"/>
</dbReference>
<dbReference type="AlphaFoldDB" id="A0A9N8H5L1"/>
<comment type="caution">
    <text evidence="2">The sequence shown here is derived from an EMBL/GenBank/DDBJ whole genome shotgun (WGS) entry which is preliminary data.</text>
</comment>
<sequence length="604" mass="67050">MLLRLIIVVSLAVVSAVEPRHPTTLQDALEMIVDLQDTVTRLQQKMKMRENSIGEQIFRLTKKMEDMETIVKFNTADLNGHAEKLDTVEATVADLQEHRKLGTHGHRELASTLEEVIAKTACISDTSDETKLWLDPNCISNLETKEYPCFDNQASVEAALGDVTENEQIYGPIYYWCFEPMSFSDLISTSRDASHASFNEDIGGWDVSLVTNMNNMLYGASVFNQDISNWNVSQVTNFNYMFYAASSFNSDVSNWDVSGASFASHMFKESAFNTDLCSWQSKLDIDCTVSEMFQNTECEMNGTPGQMNDYWSDFCHPCIIPSDSPSSNPSDQDAAEFAVDNVAAAEEAYGPIYSWCFEAMSFYQLLSSERNSNMASFNEDIGGWDISKVTNLNNVLRGASSFDQDISNWDTSRVLSLGGTFRDATVFNQDISMWDVSQVTAMWAAFRGASAMNSTISTWDVSSVTSLNNMFYAASSYNQDISNWNLSQVTTMSGMFQGASSFNQDVSGWDVSSVENSSKMFRSSGFNQDISGWHLGSLTNGNTMFYDASQFNQDLCDWGSNLLDSLADSVANMFHSTACPSADTAPTLVSGDWQNLCYSCNSIS</sequence>
<dbReference type="InterPro" id="IPR005046">
    <property type="entry name" value="DUF285"/>
</dbReference>